<keyword evidence="10" id="KW-0479">Metal-binding</keyword>
<dbReference type="Proteomes" id="UP001164726">
    <property type="component" value="Chromosome"/>
</dbReference>
<feature type="transmembrane region" description="Helical" evidence="10">
    <location>
        <begin position="29"/>
        <end position="52"/>
    </location>
</feature>
<dbReference type="GO" id="GO:0046872">
    <property type="term" value="F:metal ion binding"/>
    <property type="evidence" value="ECO:0007669"/>
    <property type="project" value="UniProtKB-KW"/>
</dbReference>
<dbReference type="HAMAP" id="MF_00454">
    <property type="entry name" value="FluC"/>
    <property type="match status" value="1"/>
</dbReference>
<keyword evidence="10" id="KW-0406">Ion transport</keyword>
<dbReference type="GO" id="GO:0062054">
    <property type="term" value="F:fluoride channel activity"/>
    <property type="evidence" value="ECO:0007669"/>
    <property type="project" value="UniProtKB-UniRule"/>
</dbReference>
<keyword evidence="3 10" id="KW-0812">Transmembrane</keyword>
<evidence type="ECO:0000256" key="8">
    <source>
        <dbReference type="ARBA" id="ARBA00035585"/>
    </source>
</evidence>
<reference evidence="11" key="1">
    <citation type="submission" date="2022-09" db="EMBL/GenBank/DDBJ databases">
        <title>Complete Genomes of Fervidibacillus albus and Fervidibacillus halotolerans isolated from tidal flat sediments.</title>
        <authorList>
            <person name="Kwon K.K."/>
            <person name="Yang S.-H."/>
            <person name="Park M.J."/>
            <person name="Oh H.-M."/>
        </authorList>
    </citation>
    <scope>NUCLEOTIDE SEQUENCE</scope>
    <source>
        <strain evidence="11">MEBiC13594</strain>
    </source>
</reference>
<dbReference type="KEGG" id="fhl:OE105_04065"/>
<evidence type="ECO:0000256" key="5">
    <source>
        <dbReference type="ARBA" id="ARBA00023136"/>
    </source>
</evidence>
<feature type="transmembrane region" description="Helical" evidence="10">
    <location>
        <begin position="64"/>
        <end position="81"/>
    </location>
</feature>
<dbReference type="NCBIfam" id="TIGR00494">
    <property type="entry name" value="crcB"/>
    <property type="match status" value="1"/>
</dbReference>
<evidence type="ECO:0000313" key="11">
    <source>
        <dbReference type="EMBL" id="WAA13306.1"/>
    </source>
</evidence>
<dbReference type="RefSeq" id="WP_275421462.1">
    <property type="nucleotide sequence ID" value="NZ_CP106877.1"/>
</dbReference>
<keyword evidence="10" id="KW-0915">Sodium</keyword>
<keyword evidence="6 10" id="KW-0407">Ion channel</keyword>
<evidence type="ECO:0000256" key="6">
    <source>
        <dbReference type="ARBA" id="ARBA00023303"/>
    </source>
</evidence>
<dbReference type="Pfam" id="PF02537">
    <property type="entry name" value="CRCB"/>
    <property type="match status" value="1"/>
</dbReference>
<feature type="binding site" evidence="10">
    <location>
        <position position="76"/>
    </location>
    <ligand>
        <name>Na(+)</name>
        <dbReference type="ChEBI" id="CHEBI:29101"/>
        <note>structural</note>
    </ligand>
</feature>
<evidence type="ECO:0000256" key="2">
    <source>
        <dbReference type="ARBA" id="ARBA00022475"/>
    </source>
</evidence>
<feature type="binding site" evidence="10">
    <location>
        <position position="73"/>
    </location>
    <ligand>
        <name>Na(+)</name>
        <dbReference type="ChEBI" id="CHEBI:29101"/>
        <note>structural</note>
    </ligand>
</feature>
<accession>A0A9E8RYY0</accession>
<proteinExistence type="inferred from homology"/>
<evidence type="ECO:0000256" key="3">
    <source>
        <dbReference type="ARBA" id="ARBA00022692"/>
    </source>
</evidence>
<evidence type="ECO:0000256" key="10">
    <source>
        <dbReference type="HAMAP-Rule" id="MF_00454"/>
    </source>
</evidence>
<sequence length="128" mass="14102">MWLYVGFGGAMGALTRYGVSLLFSSIQLFHFPIATFLVNLLGSFLLGFMIGYAKKNSLKHRKMYTSLTVGFLGSFTTFSTFSIETVQLLEDGLIWISVIYVISSVLFGWMLASSGTNFGKRIILSGKG</sequence>
<comment type="activity regulation">
    <text evidence="10">Na(+) is not transported, but it plays an essential structural role and its presence is essential for fluoride channel function.</text>
</comment>
<dbReference type="GO" id="GO:0140114">
    <property type="term" value="P:cellular detoxification of fluoride"/>
    <property type="evidence" value="ECO:0007669"/>
    <property type="project" value="UniProtKB-UniRule"/>
</dbReference>
<dbReference type="PANTHER" id="PTHR28259">
    <property type="entry name" value="FLUORIDE EXPORT PROTEIN 1-RELATED"/>
    <property type="match status" value="1"/>
</dbReference>
<keyword evidence="5 10" id="KW-0472">Membrane</keyword>
<evidence type="ECO:0000256" key="9">
    <source>
        <dbReference type="ARBA" id="ARBA00049940"/>
    </source>
</evidence>
<comment type="subcellular location">
    <subcellularLocation>
        <location evidence="1 10">Cell membrane</location>
        <topology evidence="1 10">Multi-pass membrane protein</topology>
    </subcellularLocation>
</comment>
<dbReference type="PANTHER" id="PTHR28259:SF1">
    <property type="entry name" value="FLUORIDE EXPORT PROTEIN 1-RELATED"/>
    <property type="match status" value="1"/>
</dbReference>
<dbReference type="EMBL" id="CP106877">
    <property type="protein sequence ID" value="WAA13306.1"/>
    <property type="molecule type" value="Genomic_DNA"/>
</dbReference>
<dbReference type="GO" id="GO:0005886">
    <property type="term" value="C:plasma membrane"/>
    <property type="evidence" value="ECO:0007669"/>
    <property type="project" value="UniProtKB-SubCell"/>
</dbReference>
<keyword evidence="2 10" id="KW-1003">Cell membrane</keyword>
<dbReference type="AlphaFoldDB" id="A0A9E8RYY0"/>
<evidence type="ECO:0000313" key="12">
    <source>
        <dbReference type="Proteomes" id="UP001164726"/>
    </source>
</evidence>
<comment type="similarity">
    <text evidence="7 10">Belongs to the fluoride channel Fluc/FEX (TC 1.A.43) family.</text>
</comment>
<evidence type="ECO:0000256" key="1">
    <source>
        <dbReference type="ARBA" id="ARBA00004651"/>
    </source>
</evidence>
<dbReference type="InterPro" id="IPR003691">
    <property type="entry name" value="FluC"/>
</dbReference>
<evidence type="ECO:0000256" key="7">
    <source>
        <dbReference type="ARBA" id="ARBA00035120"/>
    </source>
</evidence>
<keyword evidence="10" id="KW-0813">Transport</keyword>
<keyword evidence="12" id="KW-1185">Reference proteome</keyword>
<comment type="function">
    <text evidence="9 10">Fluoride-specific ion channel. Important for reducing fluoride concentration in the cell, thus reducing its toxicity.</text>
</comment>
<keyword evidence="4 10" id="KW-1133">Transmembrane helix</keyword>
<feature type="transmembrane region" description="Helical" evidence="10">
    <location>
        <begin position="93"/>
        <end position="112"/>
    </location>
</feature>
<protein>
    <recommendedName>
        <fullName evidence="10">Fluoride-specific ion channel FluC</fullName>
    </recommendedName>
</protein>
<name>A0A9E8RYY0_9BACI</name>
<evidence type="ECO:0000256" key="4">
    <source>
        <dbReference type="ARBA" id="ARBA00022989"/>
    </source>
</evidence>
<gene>
    <name evidence="10 11" type="primary">crcB</name>
    <name evidence="10" type="synonym">fluC</name>
    <name evidence="11" type="ORF">OE105_04065</name>
</gene>
<comment type="catalytic activity">
    <reaction evidence="8">
        <text>fluoride(in) = fluoride(out)</text>
        <dbReference type="Rhea" id="RHEA:76159"/>
        <dbReference type="ChEBI" id="CHEBI:17051"/>
    </reaction>
    <physiologicalReaction direction="left-to-right" evidence="8">
        <dbReference type="Rhea" id="RHEA:76160"/>
    </physiologicalReaction>
</comment>
<organism evidence="11 12">
    <name type="scientific">Fervidibacillus halotolerans</name>
    <dbReference type="NCBI Taxonomy" id="2980027"/>
    <lineage>
        <taxon>Bacteria</taxon>
        <taxon>Bacillati</taxon>
        <taxon>Bacillota</taxon>
        <taxon>Bacilli</taxon>
        <taxon>Bacillales</taxon>
        <taxon>Bacillaceae</taxon>
        <taxon>Fervidibacillus</taxon>
    </lineage>
</organism>